<comment type="caution">
    <text evidence="2">The sequence shown here is derived from an EMBL/GenBank/DDBJ whole genome shotgun (WGS) entry which is preliminary data.</text>
</comment>
<organism evidence="2 4">
    <name type="scientific">Didymodactylos carnosus</name>
    <dbReference type="NCBI Taxonomy" id="1234261"/>
    <lineage>
        <taxon>Eukaryota</taxon>
        <taxon>Metazoa</taxon>
        <taxon>Spiralia</taxon>
        <taxon>Gnathifera</taxon>
        <taxon>Rotifera</taxon>
        <taxon>Eurotatoria</taxon>
        <taxon>Bdelloidea</taxon>
        <taxon>Philodinida</taxon>
        <taxon>Philodinidae</taxon>
        <taxon>Didymodactylos</taxon>
    </lineage>
</organism>
<reference evidence="2" key="1">
    <citation type="submission" date="2021-02" db="EMBL/GenBank/DDBJ databases">
        <authorList>
            <person name="Nowell W R."/>
        </authorList>
    </citation>
    <scope>NUCLEOTIDE SEQUENCE</scope>
</reference>
<dbReference type="AlphaFoldDB" id="A0A8S2D922"/>
<evidence type="ECO:0000313" key="4">
    <source>
        <dbReference type="Proteomes" id="UP000677228"/>
    </source>
</evidence>
<evidence type="ECO:0000313" key="2">
    <source>
        <dbReference type="EMBL" id="CAF0874654.1"/>
    </source>
</evidence>
<accession>A0A8S2D922</accession>
<feature type="region of interest" description="Disordered" evidence="1">
    <location>
        <begin position="675"/>
        <end position="704"/>
    </location>
</feature>
<sequence length="792" mass="87991">MALYPDNPQLDDTTSVAACLLGLSSTSVCTAPVLNPSFFIDNLISFDSPSSKTVSHVLLAPPSVIVLDNFVRGFDVLDDLNSIVGSCVGAEVVANLTADASKSPVVVSPSTLFTANALCSSSSLAFSAPSPRHKSVRKQATENYLTTANKKRKLYDEHLRNFADKFNQGDCVGIKIHDVDRTNTDPKILPCVIHTKEKKNEEKKNVFELACQFGILTTKFGVESLVDLRTACPAELKNLDIFELNDITVIEASKLFVRGASTATCDFLGYCENMGTRALEKAFLSNFDNAVSLQLSPEQIISKSLFDILNNHAANLQLDVNGLLVALLTTASHLMGRTYVYRDNDIRIPTNMYAIIVALSAHGKSNILNLFKKCVLDIQPHLVKNGWQIDDDYYGISDDLTSAGLLDTMRNGAYLFCDEADEQLLKGGKIRDKEGKSPPGHFNLRSLCLQMWSHCSAYIKRRKSNKELYKNPRLVIVGTSTGELIQHVIGAKQNGLATARDPMIERIMFFPLESKVFLSKDRLKKPNSDIPSLRQLLITISLMRNTNFHFEEEARLLINRFQDTLTIEGKQYERTDGAWCTRLLKSRDMNSRLCGILQICENACACLHVYKQENTFVHDDISDGFIQTMKEIIQDQHDPQNSFCMISQIVAQASIDMVSHNNEQYRLLFKSSSPINPSHSLSPKPGSASTDTRTSTDQSTTSTTMDSAVTNINLLSGNARHLETVRTVAKKILLTKSVVLSKSLLSADPTIRRHSQLKDPLLKQFVQEELLIPMANGGKSVDRTLKWFTFSL</sequence>
<proteinExistence type="predicted"/>
<dbReference type="Proteomes" id="UP000682733">
    <property type="component" value="Unassembled WGS sequence"/>
</dbReference>
<dbReference type="Proteomes" id="UP000677228">
    <property type="component" value="Unassembled WGS sequence"/>
</dbReference>
<evidence type="ECO:0000256" key="1">
    <source>
        <dbReference type="SAM" id="MobiDB-lite"/>
    </source>
</evidence>
<gene>
    <name evidence="2" type="ORF">OVA965_LOCUS8309</name>
    <name evidence="3" type="ORF">TMI583_LOCUS8305</name>
</gene>
<protein>
    <submittedName>
        <fullName evidence="2">Uncharacterized protein</fullName>
    </submittedName>
</protein>
<evidence type="ECO:0000313" key="3">
    <source>
        <dbReference type="EMBL" id="CAF3659224.1"/>
    </source>
</evidence>
<dbReference type="EMBL" id="CAJOBA010002781">
    <property type="protein sequence ID" value="CAF3659224.1"/>
    <property type="molecule type" value="Genomic_DNA"/>
</dbReference>
<dbReference type="EMBL" id="CAJNOK010002780">
    <property type="protein sequence ID" value="CAF0874654.1"/>
    <property type="molecule type" value="Genomic_DNA"/>
</dbReference>
<name>A0A8S2D922_9BILA</name>